<accession>A0A328BT47</accession>
<evidence type="ECO:0008006" key="3">
    <source>
        <dbReference type="Google" id="ProtNLM"/>
    </source>
</evidence>
<protein>
    <recommendedName>
        <fullName evidence="3">STAS/SEC14 domain-containing protein</fullName>
    </recommendedName>
</protein>
<dbReference type="EMBL" id="QHKM01000002">
    <property type="protein sequence ID" value="RAK68198.1"/>
    <property type="molecule type" value="Genomic_DNA"/>
</dbReference>
<dbReference type="OrthoDB" id="881824at2"/>
<dbReference type="Proteomes" id="UP000248553">
    <property type="component" value="Unassembled WGS sequence"/>
</dbReference>
<dbReference type="AlphaFoldDB" id="A0A328BT47"/>
<dbReference type="RefSeq" id="WP_111477811.1">
    <property type="nucleotide sequence ID" value="NZ_QHKM01000002.1"/>
</dbReference>
<reference evidence="2" key="1">
    <citation type="submission" date="2018-05" db="EMBL/GenBank/DDBJ databases">
        <authorList>
            <person name="Nie L."/>
        </authorList>
    </citation>
    <scope>NUCLEOTIDE SEQUENCE [LARGE SCALE GENOMIC DNA]</scope>
    <source>
        <strain evidence="2">NL</strain>
    </source>
</reference>
<keyword evidence="2" id="KW-1185">Reference proteome</keyword>
<sequence>MSPLLPDRETVFFRNAAGSVIFHSAGYVELAWGPGRLGLAELQAFYEQALKLLQSTGSGRILSVHGQRQPLSTAAQQWLTGDWIPRAIRQAGFRHCAIVEGQDPVHRLSTQGVVSSAPTTVEFRRFPHRADAETWLTGQRAK</sequence>
<evidence type="ECO:0000313" key="2">
    <source>
        <dbReference type="Proteomes" id="UP000248553"/>
    </source>
</evidence>
<proteinExistence type="predicted"/>
<comment type="caution">
    <text evidence="1">The sequence shown here is derived from an EMBL/GenBank/DDBJ whole genome shotgun (WGS) entry which is preliminary data.</text>
</comment>
<gene>
    <name evidence="1" type="ORF">DLM85_09180</name>
</gene>
<evidence type="ECO:0000313" key="1">
    <source>
        <dbReference type="EMBL" id="RAK68198.1"/>
    </source>
</evidence>
<organism evidence="1 2">
    <name type="scientific">Hymenobacter edaphi</name>
    <dbReference type="NCBI Taxonomy" id="2211146"/>
    <lineage>
        <taxon>Bacteria</taxon>
        <taxon>Pseudomonadati</taxon>
        <taxon>Bacteroidota</taxon>
        <taxon>Cytophagia</taxon>
        <taxon>Cytophagales</taxon>
        <taxon>Hymenobacteraceae</taxon>
        <taxon>Hymenobacter</taxon>
    </lineage>
</organism>
<name>A0A328BT47_9BACT</name>